<reference evidence="2 3" key="1">
    <citation type="submission" date="2021-03" db="EMBL/GenBank/DDBJ databases">
        <title>Sequencing the genomes of 1000 actinobacteria strains.</title>
        <authorList>
            <person name="Klenk H.-P."/>
        </authorList>
    </citation>
    <scope>NUCLEOTIDE SEQUENCE [LARGE SCALE GENOMIC DNA]</scope>
    <source>
        <strain evidence="2 3">DSM 46670</strain>
    </source>
</reference>
<dbReference type="Proteomes" id="UP001519332">
    <property type="component" value="Unassembled WGS sequence"/>
</dbReference>
<dbReference type="InterPro" id="IPR051781">
    <property type="entry name" value="Metallo-dep_Hydrolase"/>
</dbReference>
<dbReference type="InterPro" id="IPR006680">
    <property type="entry name" value="Amidohydro-rel"/>
</dbReference>
<keyword evidence="3" id="KW-1185">Reference proteome</keyword>
<dbReference type="RefSeq" id="WP_209645856.1">
    <property type="nucleotide sequence ID" value="NZ_JAGINW010000001.1"/>
</dbReference>
<dbReference type="PANTHER" id="PTHR43135:SF3">
    <property type="entry name" value="ALPHA-D-RIBOSE 1-METHYLPHOSPHONATE 5-TRIPHOSPHATE DIPHOSPHATASE"/>
    <property type="match status" value="1"/>
</dbReference>
<dbReference type="InterPro" id="IPR011059">
    <property type="entry name" value="Metal-dep_hydrolase_composite"/>
</dbReference>
<evidence type="ECO:0000259" key="1">
    <source>
        <dbReference type="Pfam" id="PF01979"/>
    </source>
</evidence>
<proteinExistence type="predicted"/>
<name>A0ABS4TX28_9PSEU</name>
<accession>A0ABS4TX28</accession>
<feature type="domain" description="Amidohydrolase-related" evidence="1">
    <location>
        <begin position="539"/>
        <end position="626"/>
    </location>
</feature>
<evidence type="ECO:0000313" key="2">
    <source>
        <dbReference type="EMBL" id="MBP2328966.1"/>
    </source>
</evidence>
<comment type="caution">
    <text evidence="2">The sequence shown here is derived from an EMBL/GenBank/DDBJ whole genome shotgun (WGS) entry which is preliminary data.</text>
</comment>
<protein>
    <recommendedName>
        <fullName evidence="1">Amidohydrolase-related domain-containing protein</fullName>
    </recommendedName>
</protein>
<evidence type="ECO:0000313" key="3">
    <source>
        <dbReference type="Proteomes" id="UP001519332"/>
    </source>
</evidence>
<gene>
    <name evidence="2" type="ORF">JOF56_009351</name>
</gene>
<sequence length="650" mass="69424">MAFGSSAFPTKLTILANSEAIGMLVAEPADGGLTINSAVDNNGRGAKLTETVCLDEAGKPAVWTVDGTSLAGGEVGERFERGTDGIAVWSSQADEGTTAKEGFYLPADSSSYVLALIVGHALATGGRVPLLPEGCAEVRRVDIDVQFSEPIEVYAVSGVALHEQYVLRSPDGRVLGIADWYLHLVDDLLSETQQLDDALEAATRRRFAAVSQEATVHVGGTLVVRDVRVFDPKTYAVSEPRTIIVQDGTIVDVTTAAADVAHATVVDGAGRMALPGLHDMHSHLAASLGLLYIAAGVTSVRDMGNDNHKLDELTAAISAGELVGPSVVAAGFIEGRSPFSARSGRVVASLDEAIEAVAWYDEHGFHAIKIYNSFNPDWIRATADEAHRRGMRVMGHIPAFMDADRAIADGYDEITHLNQLVLGWVLEPHEDTRTPLRVTAMGRAARLDLDSERVQYTVRSMVDKGIGLDTTVSLLEGLLCSRARQVTPGVAPLLDHVPAGYRRSLLRTYLPCQSEQELEDYAAGFRRLLEIMSRLHKLGVPLWPGTDDGTAVALHRELELYVAAGISPSETLAIATARSASHLGRGETHGVIEPGRVADFILVDGDPTEDISAIRQVALTVAAGRAIVPARIFAAMGIVPWAEPPVIELN</sequence>
<dbReference type="PANTHER" id="PTHR43135">
    <property type="entry name" value="ALPHA-D-RIBOSE 1-METHYLPHOSPHONATE 5-TRIPHOSPHATE DIPHOSPHATASE"/>
    <property type="match status" value="1"/>
</dbReference>
<dbReference type="SUPFAM" id="SSF51338">
    <property type="entry name" value="Composite domain of metallo-dependent hydrolases"/>
    <property type="match status" value="1"/>
</dbReference>
<dbReference type="EMBL" id="JAGINW010000001">
    <property type="protein sequence ID" value="MBP2328966.1"/>
    <property type="molecule type" value="Genomic_DNA"/>
</dbReference>
<dbReference type="Pfam" id="PF01979">
    <property type="entry name" value="Amidohydro_1"/>
    <property type="match status" value="1"/>
</dbReference>
<dbReference type="Gene3D" id="2.30.40.10">
    <property type="entry name" value="Urease, subunit C, domain 1"/>
    <property type="match status" value="2"/>
</dbReference>
<dbReference type="SUPFAM" id="SSF51556">
    <property type="entry name" value="Metallo-dependent hydrolases"/>
    <property type="match status" value="1"/>
</dbReference>
<organism evidence="2 3">
    <name type="scientific">Kibdelosporangium banguiense</name>
    <dbReference type="NCBI Taxonomy" id="1365924"/>
    <lineage>
        <taxon>Bacteria</taxon>
        <taxon>Bacillati</taxon>
        <taxon>Actinomycetota</taxon>
        <taxon>Actinomycetes</taxon>
        <taxon>Pseudonocardiales</taxon>
        <taxon>Pseudonocardiaceae</taxon>
        <taxon>Kibdelosporangium</taxon>
    </lineage>
</organism>
<dbReference type="InterPro" id="IPR032466">
    <property type="entry name" value="Metal_Hydrolase"/>
</dbReference>
<dbReference type="Gene3D" id="3.20.20.140">
    <property type="entry name" value="Metal-dependent hydrolases"/>
    <property type="match status" value="2"/>
</dbReference>